<evidence type="ECO:0000313" key="3">
    <source>
        <dbReference type="Proteomes" id="UP000326336"/>
    </source>
</evidence>
<dbReference type="PROSITE" id="PS51257">
    <property type="entry name" value="PROKAR_LIPOPROTEIN"/>
    <property type="match status" value="1"/>
</dbReference>
<protein>
    <recommendedName>
        <fullName evidence="4">Lipoprotein</fullName>
    </recommendedName>
</protein>
<evidence type="ECO:0000256" key="1">
    <source>
        <dbReference type="SAM" id="SignalP"/>
    </source>
</evidence>
<keyword evidence="3" id="KW-1185">Reference proteome</keyword>
<accession>A0A5N5RMH7</accession>
<reference evidence="2 3" key="1">
    <citation type="journal article" date="2019" name="Int. J. Syst. Evol. Microbiol.">
        <title>Bifidobacterium jacchi sp. nov., isolated from the faeces of a baby common marmoset (Callithrix jacchus).</title>
        <authorList>
            <person name="Modesto M."/>
            <person name="Watanabe K."/>
            <person name="Arita M."/>
            <person name="Satti M."/>
            <person name="Oki K."/>
            <person name="Sciavilla P."/>
            <person name="Patavino C."/>
            <person name="Camma C."/>
            <person name="Michelini S."/>
            <person name="Sgorbati B."/>
            <person name="Mattarelli P."/>
        </authorList>
    </citation>
    <scope>NUCLEOTIDE SEQUENCE [LARGE SCALE GENOMIC DNA]</scope>
    <source>
        <strain evidence="2 3">MRM 9.3</strain>
    </source>
</reference>
<dbReference type="RefSeq" id="WP_151916355.1">
    <property type="nucleotide sequence ID" value="NZ_RQSP01000006.1"/>
</dbReference>
<gene>
    <name evidence="2" type="ORF">EHS19_03230</name>
</gene>
<feature type="signal peptide" evidence="1">
    <location>
        <begin position="1"/>
        <end position="26"/>
    </location>
</feature>
<dbReference type="EMBL" id="RQSP01000006">
    <property type="protein sequence ID" value="KAB5607951.1"/>
    <property type="molecule type" value="Genomic_DNA"/>
</dbReference>
<keyword evidence="1" id="KW-0732">Signal</keyword>
<organism evidence="2 3">
    <name type="scientific">Bifidobacterium jacchi</name>
    <dbReference type="NCBI Taxonomy" id="2490545"/>
    <lineage>
        <taxon>Bacteria</taxon>
        <taxon>Bacillati</taxon>
        <taxon>Actinomycetota</taxon>
        <taxon>Actinomycetes</taxon>
        <taxon>Bifidobacteriales</taxon>
        <taxon>Bifidobacteriaceae</taxon>
        <taxon>Bifidobacterium</taxon>
    </lineage>
</organism>
<name>A0A5N5RMH7_9BIFI</name>
<evidence type="ECO:0008006" key="4">
    <source>
        <dbReference type="Google" id="ProtNLM"/>
    </source>
</evidence>
<dbReference type="OrthoDB" id="3230671at2"/>
<dbReference type="Proteomes" id="UP000326336">
    <property type="component" value="Unassembled WGS sequence"/>
</dbReference>
<sequence>MRAVRSLGLRAAAVVAAAALMLVATACGGRPQSEAVPTTPLTAGSNEKLAPSMQAFAQRLLRENGSLMTDKQRKVVESVTKSGKVSVAEYEESLSDYKQCMLSRGYKEIIFIDIGEGLKVEAGHMEGSRDRETKYRNDMGECMDLHYGTIDTIYRSQVGNTSLLLNHYEAVADCLKKADLVPSSYTGDQYRKEYNDWVMSDSNNKQWTFSYSKDNYAKANVCVFANGRLDVNPDWPKEQLW</sequence>
<dbReference type="AlphaFoldDB" id="A0A5N5RMH7"/>
<comment type="caution">
    <text evidence="2">The sequence shown here is derived from an EMBL/GenBank/DDBJ whole genome shotgun (WGS) entry which is preliminary data.</text>
</comment>
<evidence type="ECO:0000313" key="2">
    <source>
        <dbReference type="EMBL" id="KAB5607951.1"/>
    </source>
</evidence>
<proteinExistence type="predicted"/>
<feature type="chain" id="PRO_5039014704" description="Lipoprotein" evidence="1">
    <location>
        <begin position="27"/>
        <end position="241"/>
    </location>
</feature>